<proteinExistence type="inferred from homology"/>
<evidence type="ECO:0000256" key="1">
    <source>
        <dbReference type="ARBA" id="ARBA00022729"/>
    </source>
</evidence>
<dbReference type="Proteomes" id="UP001156664">
    <property type="component" value="Unassembled WGS sequence"/>
</dbReference>
<organism evidence="9 10">
    <name type="scientific">Limnobacter litoralis</name>
    <dbReference type="NCBI Taxonomy" id="481366"/>
    <lineage>
        <taxon>Bacteria</taxon>
        <taxon>Pseudomonadati</taxon>
        <taxon>Pseudomonadota</taxon>
        <taxon>Betaproteobacteria</taxon>
        <taxon>Burkholderiales</taxon>
        <taxon>Burkholderiaceae</taxon>
        <taxon>Limnobacter</taxon>
    </lineage>
</organism>
<dbReference type="EMBL" id="BSOJ01000012">
    <property type="protein sequence ID" value="GLR26216.1"/>
    <property type="molecule type" value="Genomic_DNA"/>
</dbReference>
<comment type="domain">
    <text evidence="7">The PPIase activity resides only in the second parvulin domain. The N-terminal region and the C-terminal tail are necessary and sufficient for the chaperone activity of SurA. The PPIase activity is dispensable for SurA to function as a chaperone. The N-terminal region and the C-terminal tail are also required for porin recognition.</text>
</comment>
<evidence type="ECO:0000313" key="10">
    <source>
        <dbReference type="Proteomes" id="UP001156664"/>
    </source>
</evidence>
<keyword evidence="5 7" id="KW-0143">Chaperone</keyword>
<feature type="signal peptide" evidence="7">
    <location>
        <begin position="1"/>
        <end position="22"/>
    </location>
</feature>
<comment type="subcellular location">
    <subcellularLocation>
        <location evidence="7">Periplasm</location>
    </subcellularLocation>
    <text evidence="7">Is capable of associating with the outer membrane.</text>
</comment>
<feature type="chain" id="PRO_5044927698" description="Chaperone SurA" evidence="7">
    <location>
        <begin position="23"/>
        <end position="456"/>
    </location>
</feature>
<comment type="caution">
    <text evidence="9">The sequence shown here is derived from an EMBL/GenBank/DDBJ whole genome shotgun (WGS) entry which is preliminary data.</text>
</comment>
<dbReference type="SUPFAM" id="SSF109998">
    <property type="entry name" value="Triger factor/SurA peptide-binding domain-like"/>
    <property type="match status" value="1"/>
</dbReference>
<evidence type="ECO:0000256" key="6">
    <source>
        <dbReference type="ARBA" id="ARBA00023235"/>
    </source>
</evidence>
<dbReference type="HAMAP" id="MF_01183">
    <property type="entry name" value="Chaperone_SurA"/>
    <property type="match status" value="1"/>
</dbReference>
<evidence type="ECO:0000256" key="7">
    <source>
        <dbReference type="HAMAP-Rule" id="MF_01183"/>
    </source>
</evidence>
<dbReference type="EC" id="5.2.1.8" evidence="7"/>
<comment type="function">
    <text evidence="7">Chaperone involved in the correct folding and assembly of outer membrane proteins. Recognizes specific patterns of aromatic residues and the orientation of their side chains, which are found more frequently in integral outer membrane proteins. May act in both early periplasmic and late outer membrane-associated steps of protein maturation.</text>
</comment>
<keyword evidence="3 7" id="KW-0574">Periplasm</keyword>
<keyword evidence="2 7" id="KW-0677">Repeat</keyword>
<comment type="catalytic activity">
    <reaction evidence="7">
        <text>[protein]-peptidylproline (omega=180) = [protein]-peptidylproline (omega=0)</text>
        <dbReference type="Rhea" id="RHEA:16237"/>
        <dbReference type="Rhea" id="RHEA-COMP:10747"/>
        <dbReference type="Rhea" id="RHEA-COMP:10748"/>
        <dbReference type="ChEBI" id="CHEBI:83833"/>
        <dbReference type="ChEBI" id="CHEBI:83834"/>
        <dbReference type="EC" id="5.2.1.8"/>
    </reaction>
</comment>
<dbReference type="PANTHER" id="PTHR47637">
    <property type="entry name" value="CHAPERONE SURA"/>
    <property type="match status" value="1"/>
</dbReference>
<dbReference type="RefSeq" id="WP_284280712.1">
    <property type="nucleotide sequence ID" value="NZ_BSOJ01000012.1"/>
</dbReference>
<dbReference type="SUPFAM" id="SSF54534">
    <property type="entry name" value="FKBP-like"/>
    <property type="match status" value="2"/>
</dbReference>
<dbReference type="InterPro" id="IPR050280">
    <property type="entry name" value="OMP_Chaperone_SurA"/>
</dbReference>
<reference evidence="10" key="1">
    <citation type="journal article" date="2019" name="Int. J. Syst. Evol. Microbiol.">
        <title>The Global Catalogue of Microorganisms (GCM) 10K type strain sequencing project: providing services to taxonomists for standard genome sequencing and annotation.</title>
        <authorList>
            <consortium name="The Broad Institute Genomics Platform"/>
            <consortium name="The Broad Institute Genome Sequencing Center for Infectious Disease"/>
            <person name="Wu L."/>
            <person name="Ma J."/>
        </authorList>
    </citation>
    <scope>NUCLEOTIDE SEQUENCE [LARGE SCALE GENOMIC DNA]</scope>
    <source>
        <strain evidence="10">NBRC 105857</strain>
    </source>
</reference>
<dbReference type="InterPro" id="IPR015391">
    <property type="entry name" value="SurA_N"/>
</dbReference>
<dbReference type="InterPro" id="IPR046357">
    <property type="entry name" value="PPIase_dom_sf"/>
</dbReference>
<evidence type="ECO:0000259" key="8">
    <source>
        <dbReference type="PROSITE" id="PS50198"/>
    </source>
</evidence>
<dbReference type="Pfam" id="PF00639">
    <property type="entry name" value="Rotamase"/>
    <property type="match status" value="1"/>
</dbReference>
<dbReference type="InterPro" id="IPR027304">
    <property type="entry name" value="Trigger_fact/SurA_dom_sf"/>
</dbReference>
<dbReference type="Gene3D" id="1.10.4030.10">
    <property type="entry name" value="Porin chaperone SurA, peptide-binding domain"/>
    <property type="match status" value="1"/>
</dbReference>
<dbReference type="Pfam" id="PF09312">
    <property type="entry name" value="SurA_N"/>
    <property type="match status" value="1"/>
</dbReference>
<feature type="domain" description="PpiC" evidence="8">
    <location>
        <begin position="311"/>
        <end position="410"/>
    </location>
</feature>
<keyword evidence="4 7" id="KW-0697">Rotamase</keyword>
<dbReference type="Pfam" id="PF13616">
    <property type="entry name" value="Rotamase_3"/>
    <property type="match status" value="1"/>
</dbReference>
<keyword evidence="6 7" id="KW-0413">Isomerase</keyword>
<evidence type="ECO:0000256" key="5">
    <source>
        <dbReference type="ARBA" id="ARBA00023186"/>
    </source>
</evidence>
<keyword evidence="1 7" id="KW-0732">Signal</keyword>
<dbReference type="InterPro" id="IPR023034">
    <property type="entry name" value="PPIase_SurA"/>
</dbReference>
<accession>A0ABQ5YSG3</accession>
<evidence type="ECO:0000256" key="4">
    <source>
        <dbReference type="ARBA" id="ARBA00023110"/>
    </source>
</evidence>
<name>A0ABQ5YSG3_9BURK</name>
<protein>
    <recommendedName>
        <fullName evidence="7">Chaperone SurA</fullName>
    </recommendedName>
    <alternativeName>
        <fullName evidence="7">Peptidyl-prolyl cis-trans isomerase SurA</fullName>
        <shortName evidence="7">PPIase SurA</shortName>
        <ecNumber evidence="7">5.2.1.8</ecNumber>
    </alternativeName>
    <alternativeName>
        <fullName evidence="7">Rotamase SurA</fullName>
    </alternativeName>
</protein>
<evidence type="ECO:0000256" key="3">
    <source>
        <dbReference type="ARBA" id="ARBA00022764"/>
    </source>
</evidence>
<dbReference type="Gene3D" id="3.10.50.40">
    <property type="match status" value="2"/>
</dbReference>
<dbReference type="PROSITE" id="PS50198">
    <property type="entry name" value="PPIC_PPIASE_2"/>
    <property type="match status" value="1"/>
</dbReference>
<gene>
    <name evidence="7 9" type="primary">surA</name>
    <name evidence="9" type="ORF">GCM10007875_13040</name>
</gene>
<evidence type="ECO:0000256" key="2">
    <source>
        <dbReference type="ARBA" id="ARBA00022737"/>
    </source>
</evidence>
<dbReference type="InterPro" id="IPR000297">
    <property type="entry name" value="PPIase_PpiC"/>
</dbReference>
<keyword evidence="10" id="KW-1185">Reference proteome</keyword>
<sequence length="456" mass="50298" precursor="true">MKNIRHVLLLLCAIGLSQGALAKGLKIEPNAAPLGKMATELGQSSTQEVSTIDAIAAVVNDDLITTSELNRKVALIERQMMATGAQMPDRHTLQMQILNRMIMDRAQLQMAKQEGIQVEDSQVEAAMEQVANRNNKSLDEFLDALKRQGLSADGFRDEVRNELIIGRLKEKEVDSKIKVSDAEVDAYLSNASGKGGSNPPEVNWIQILVKVPANADKKIDEADKAKAEAIEKALQGGQSAADIFQANPNVKIDGTGNMGWQTFDNIPTLFSAFLSDKPIDSTTIIRSPNGYHVLKVVGRRQGGVNLDSTPITQTHVRHILIRVGPDVSDAEAKRRLNFVLEQLKSGAADFQTMAKRYSQDGSAANGGDLGWLYPGDTVPEFEREMDKLKPGEISPVFQSRFGYHILQVVERRQQAASEERQRQAAKAAIRAGKSTEAYQDWLQQLRDQTFIDIRLK</sequence>
<dbReference type="PANTHER" id="PTHR47637:SF1">
    <property type="entry name" value="CHAPERONE SURA"/>
    <property type="match status" value="1"/>
</dbReference>
<evidence type="ECO:0000313" key="9">
    <source>
        <dbReference type="EMBL" id="GLR26216.1"/>
    </source>
</evidence>